<comment type="caution">
    <text evidence="1">The sequence shown here is derived from an EMBL/GenBank/DDBJ whole genome shotgun (WGS) entry which is preliminary data.</text>
</comment>
<name>A0A8S9Z3M0_9TREM</name>
<reference evidence="1" key="1">
    <citation type="submission" date="2019-07" db="EMBL/GenBank/DDBJ databases">
        <title>Annotation for the trematode Paragonimus miyazaki's.</title>
        <authorList>
            <person name="Choi Y.-J."/>
        </authorList>
    </citation>
    <scope>NUCLEOTIDE SEQUENCE</scope>
    <source>
        <strain evidence="1">Japan</strain>
    </source>
</reference>
<sequence length="103" mass="11972">MVYQTKSLTVCEFSVRIPSLANNRTSEQSTGDSDFINFTITNQVSFRSLLETCSNLRCHMFCSIIQTEQVRLRNRIIRSTSFVSRSRHYIALTEFVLEQRKAL</sequence>
<organism evidence="1 2">
    <name type="scientific">Paragonimus skrjabini miyazakii</name>
    <dbReference type="NCBI Taxonomy" id="59628"/>
    <lineage>
        <taxon>Eukaryota</taxon>
        <taxon>Metazoa</taxon>
        <taxon>Spiralia</taxon>
        <taxon>Lophotrochozoa</taxon>
        <taxon>Platyhelminthes</taxon>
        <taxon>Trematoda</taxon>
        <taxon>Digenea</taxon>
        <taxon>Plagiorchiida</taxon>
        <taxon>Troglotremata</taxon>
        <taxon>Troglotrematidae</taxon>
        <taxon>Paragonimus</taxon>
    </lineage>
</organism>
<gene>
    <name evidence="1" type="ORF">EG68_05310</name>
</gene>
<evidence type="ECO:0000313" key="2">
    <source>
        <dbReference type="Proteomes" id="UP000822476"/>
    </source>
</evidence>
<keyword evidence="2" id="KW-1185">Reference proteome</keyword>
<protein>
    <submittedName>
        <fullName evidence="1">Uncharacterized protein</fullName>
    </submittedName>
</protein>
<proteinExistence type="predicted"/>
<dbReference type="EMBL" id="JTDE01002191">
    <property type="protein sequence ID" value="KAF7257717.1"/>
    <property type="molecule type" value="Genomic_DNA"/>
</dbReference>
<evidence type="ECO:0000313" key="1">
    <source>
        <dbReference type="EMBL" id="KAF7257717.1"/>
    </source>
</evidence>
<dbReference type="AlphaFoldDB" id="A0A8S9Z3M0"/>
<accession>A0A8S9Z3M0</accession>
<dbReference type="Proteomes" id="UP000822476">
    <property type="component" value="Unassembled WGS sequence"/>
</dbReference>